<comment type="caution">
    <text evidence="1">The sequence shown here is derived from an EMBL/GenBank/DDBJ whole genome shotgun (WGS) entry which is preliminary data.</text>
</comment>
<dbReference type="OrthoDB" id="9780269at2"/>
<protein>
    <submittedName>
        <fullName evidence="1">Alpha/beta hydrolase</fullName>
    </submittedName>
</protein>
<dbReference type="PANTHER" id="PTHR43265:SF1">
    <property type="entry name" value="ESTERASE ESTD"/>
    <property type="match status" value="1"/>
</dbReference>
<dbReference type="InterPro" id="IPR029058">
    <property type="entry name" value="AB_hydrolase_fold"/>
</dbReference>
<dbReference type="Gene3D" id="3.40.50.1820">
    <property type="entry name" value="alpha/beta hydrolase"/>
    <property type="match status" value="1"/>
</dbReference>
<dbReference type="RefSeq" id="WP_118889209.1">
    <property type="nucleotide sequence ID" value="NZ_PHUT01000005.1"/>
</dbReference>
<dbReference type="EMBL" id="QWEH01000005">
    <property type="protein sequence ID" value="RHW32575.1"/>
    <property type="molecule type" value="Genomic_DNA"/>
</dbReference>
<dbReference type="Proteomes" id="UP000285456">
    <property type="component" value="Unassembled WGS sequence"/>
</dbReference>
<organism evidence="1 2">
    <name type="scientific">Oceanobacillus profundus</name>
    <dbReference type="NCBI Taxonomy" id="372463"/>
    <lineage>
        <taxon>Bacteria</taxon>
        <taxon>Bacillati</taxon>
        <taxon>Bacillota</taxon>
        <taxon>Bacilli</taxon>
        <taxon>Bacillales</taxon>
        <taxon>Bacillaceae</taxon>
        <taxon>Oceanobacillus</taxon>
    </lineage>
</organism>
<dbReference type="Pfam" id="PF06500">
    <property type="entry name" value="FrsA-like"/>
    <property type="match status" value="1"/>
</dbReference>
<keyword evidence="1" id="KW-0378">Hydrolase</keyword>
<gene>
    <name evidence="1" type="ORF">D1B32_09600</name>
</gene>
<dbReference type="PANTHER" id="PTHR43265">
    <property type="entry name" value="ESTERASE ESTD"/>
    <property type="match status" value="1"/>
</dbReference>
<dbReference type="InterPro" id="IPR010520">
    <property type="entry name" value="FrsA-like"/>
</dbReference>
<reference evidence="1 2" key="1">
    <citation type="journal article" date="2007" name="Int. J. Syst. Evol. Microbiol.">
        <title>Oceanobacillus profundus sp. nov., isolated from a deep-sea sediment core.</title>
        <authorList>
            <person name="Kim Y.G."/>
            <person name="Choi D.H."/>
            <person name="Hyun S."/>
            <person name="Cho B.C."/>
        </authorList>
    </citation>
    <scope>NUCLEOTIDE SEQUENCE [LARGE SCALE GENOMIC DNA]</scope>
    <source>
        <strain evidence="1 2">DSM 18246</strain>
    </source>
</reference>
<name>A0A417YI66_9BACI</name>
<dbReference type="InterPro" id="IPR053145">
    <property type="entry name" value="AB_hydrolase_Est10"/>
</dbReference>
<dbReference type="GO" id="GO:0052689">
    <property type="term" value="F:carboxylic ester hydrolase activity"/>
    <property type="evidence" value="ECO:0007669"/>
    <property type="project" value="TreeGrafter"/>
</dbReference>
<evidence type="ECO:0000313" key="2">
    <source>
        <dbReference type="Proteomes" id="UP000285456"/>
    </source>
</evidence>
<sequence length="263" mass="30220">MTIERLIELEDQGRLAGVLHIPENLKGTCPAVIYCPGKNGERYEVHRLAVKYARVLAERGIATLRFDYYGMGLSDGFYYDMTTSTKVSNIQAAYRYTTNLDFVDNSKIAYLGFSDGARIAIMAANRTKVDKVVIWSPLFNEYGGNYPNNKRPRFSRHEVQKDKIVMPWAGLWISMDFYRDLQRVNIMNEIKSYNDKSLLIFGGDDPLVQEEMVHMEINELPIYNESAKNQTLTIPKAGHLFTSEKFENLLMTKTLNWLLSQFG</sequence>
<keyword evidence="2" id="KW-1185">Reference proteome</keyword>
<dbReference type="AlphaFoldDB" id="A0A417YI66"/>
<dbReference type="SUPFAM" id="SSF53474">
    <property type="entry name" value="alpha/beta-Hydrolases"/>
    <property type="match status" value="1"/>
</dbReference>
<evidence type="ECO:0000313" key="1">
    <source>
        <dbReference type="EMBL" id="RHW32575.1"/>
    </source>
</evidence>
<accession>A0A417YI66</accession>
<proteinExistence type="predicted"/>